<dbReference type="EMBL" id="UINC01204268">
    <property type="protein sequence ID" value="SVE24915.1"/>
    <property type="molecule type" value="Genomic_DNA"/>
</dbReference>
<sequence length="56" mass="6222">VPDGHLHQASSGTTGLQSWIDFLKSYIQADFSPVGCNQFQGDILGRFKVKKFKCYG</sequence>
<reference evidence="1" key="1">
    <citation type="submission" date="2018-05" db="EMBL/GenBank/DDBJ databases">
        <authorList>
            <person name="Lanie J.A."/>
            <person name="Ng W.-L."/>
            <person name="Kazmierczak K.M."/>
            <person name="Andrzejewski T.M."/>
            <person name="Davidsen T.M."/>
            <person name="Wayne K.J."/>
            <person name="Tettelin H."/>
            <person name="Glass J.I."/>
            <person name="Rusch D."/>
            <person name="Podicherti R."/>
            <person name="Tsui H.-C.T."/>
            <person name="Winkler M.E."/>
        </authorList>
    </citation>
    <scope>NUCLEOTIDE SEQUENCE</scope>
</reference>
<organism evidence="1">
    <name type="scientific">marine metagenome</name>
    <dbReference type="NCBI Taxonomy" id="408172"/>
    <lineage>
        <taxon>unclassified sequences</taxon>
        <taxon>metagenomes</taxon>
        <taxon>ecological metagenomes</taxon>
    </lineage>
</organism>
<dbReference type="AlphaFoldDB" id="A0A383C021"/>
<name>A0A383C021_9ZZZZ</name>
<proteinExistence type="predicted"/>
<feature type="non-terminal residue" evidence="1">
    <location>
        <position position="1"/>
    </location>
</feature>
<evidence type="ECO:0000313" key="1">
    <source>
        <dbReference type="EMBL" id="SVE24915.1"/>
    </source>
</evidence>
<protein>
    <submittedName>
        <fullName evidence="1">Uncharacterized protein</fullName>
    </submittedName>
</protein>
<gene>
    <name evidence="1" type="ORF">METZ01_LOCUS477769</name>
</gene>
<accession>A0A383C021</accession>